<dbReference type="InterPro" id="IPR010035">
    <property type="entry name" value="Thi_S"/>
</dbReference>
<dbReference type="PANTHER" id="PTHR34472:SF1">
    <property type="entry name" value="SULFUR CARRIER PROTEIN THIS"/>
    <property type="match status" value="1"/>
</dbReference>
<reference evidence="1 2" key="1">
    <citation type="submission" date="2018-07" db="EMBL/GenBank/DDBJ databases">
        <title>Freshwater and sediment microbial communities from various areas in North America, analyzing microbe dynamics in response to fracking.</title>
        <authorList>
            <person name="Lamendella R."/>
        </authorList>
    </citation>
    <scope>NUCLEOTIDE SEQUENCE [LARGE SCALE GENOMIC DNA]</scope>
    <source>
        <strain evidence="1 2">160A</strain>
    </source>
</reference>
<comment type="caution">
    <text evidence="1">The sequence shown here is derived from an EMBL/GenBank/DDBJ whole genome shotgun (WGS) entry which is preliminary data.</text>
</comment>
<organism evidence="1 2">
    <name type="scientific">Marinilabilia salmonicolor</name>
    <dbReference type="NCBI Taxonomy" id="989"/>
    <lineage>
        <taxon>Bacteria</taxon>
        <taxon>Pseudomonadati</taxon>
        <taxon>Bacteroidota</taxon>
        <taxon>Bacteroidia</taxon>
        <taxon>Marinilabiliales</taxon>
        <taxon>Marinilabiliaceae</taxon>
        <taxon>Marinilabilia</taxon>
    </lineage>
</organism>
<dbReference type="InterPro" id="IPR003749">
    <property type="entry name" value="ThiS/MoaD-like"/>
</dbReference>
<dbReference type="AlphaFoldDB" id="A0A368VFU4"/>
<name>A0A368VFU4_9BACT</name>
<dbReference type="Proteomes" id="UP000252733">
    <property type="component" value="Unassembled WGS sequence"/>
</dbReference>
<keyword evidence="2" id="KW-1185">Reference proteome</keyword>
<accession>A0A368VFU4</accession>
<dbReference type="EMBL" id="QPIZ01000002">
    <property type="protein sequence ID" value="RCW39095.1"/>
    <property type="molecule type" value="Genomic_DNA"/>
</dbReference>
<evidence type="ECO:0000313" key="2">
    <source>
        <dbReference type="Proteomes" id="UP000252733"/>
    </source>
</evidence>
<proteinExistence type="predicted"/>
<dbReference type="SUPFAM" id="SSF54285">
    <property type="entry name" value="MoaD/ThiS"/>
    <property type="match status" value="1"/>
</dbReference>
<protein>
    <submittedName>
        <fullName evidence="1">Sulfur carrier protein</fullName>
    </submittedName>
</protein>
<dbReference type="Pfam" id="PF02597">
    <property type="entry name" value="ThiS"/>
    <property type="match status" value="1"/>
</dbReference>
<dbReference type="Gene3D" id="3.10.20.30">
    <property type="match status" value="1"/>
</dbReference>
<dbReference type="NCBIfam" id="TIGR01683">
    <property type="entry name" value="thiS"/>
    <property type="match status" value="1"/>
</dbReference>
<dbReference type="CDD" id="cd00565">
    <property type="entry name" value="Ubl_ThiS"/>
    <property type="match status" value="1"/>
</dbReference>
<evidence type="ECO:0000313" key="1">
    <source>
        <dbReference type="EMBL" id="RCW39095.1"/>
    </source>
</evidence>
<gene>
    <name evidence="1" type="ORF">DFO77_102250</name>
</gene>
<dbReference type="RefSeq" id="WP_114436348.1">
    <property type="nucleotide sequence ID" value="NZ_QPIZ01000002.1"/>
</dbReference>
<dbReference type="PANTHER" id="PTHR34472">
    <property type="entry name" value="SULFUR CARRIER PROTEIN THIS"/>
    <property type="match status" value="1"/>
</dbReference>
<dbReference type="InterPro" id="IPR016155">
    <property type="entry name" value="Mopterin_synth/thiamin_S_b"/>
</dbReference>
<sequence>MEIKLNGKQENIENNTNVADLLKQKGIQNVEMVTVQLNGTFVNKEDLSNKTITENDEIDFLYFMGGGSKSTVRQKRCYHQ</sequence>
<dbReference type="InterPro" id="IPR012675">
    <property type="entry name" value="Beta-grasp_dom_sf"/>
</dbReference>